<evidence type="ECO:0000313" key="4">
    <source>
        <dbReference type="EMBL" id="QNE90319.1"/>
    </source>
</evidence>
<keyword evidence="2" id="KW-0732">Signal</keyword>
<protein>
    <submittedName>
        <fullName evidence="4">DUF732 domain-containing protein</fullName>
    </submittedName>
</protein>
<feature type="signal peptide" evidence="2">
    <location>
        <begin position="1"/>
        <end position="34"/>
    </location>
</feature>
<organism evidence="4 5">
    <name type="scientific">Corynebacterium incognita</name>
    <dbReference type="NCBI Taxonomy" id="2754725"/>
    <lineage>
        <taxon>Bacteria</taxon>
        <taxon>Bacillati</taxon>
        <taxon>Actinomycetota</taxon>
        <taxon>Actinomycetes</taxon>
        <taxon>Mycobacteriales</taxon>
        <taxon>Corynebacteriaceae</taxon>
        <taxon>Corynebacterium</taxon>
    </lineage>
</organism>
<dbReference type="RefSeq" id="WP_185176692.1">
    <property type="nucleotide sequence ID" value="NZ_CP059404.1"/>
</dbReference>
<feature type="compositionally biased region" description="Low complexity" evidence="1">
    <location>
        <begin position="62"/>
        <end position="73"/>
    </location>
</feature>
<dbReference type="EMBL" id="CP059404">
    <property type="protein sequence ID" value="QNE90319.1"/>
    <property type="molecule type" value="Genomic_DNA"/>
</dbReference>
<dbReference type="PROSITE" id="PS51257">
    <property type="entry name" value="PROKAR_LIPOPROTEIN"/>
    <property type="match status" value="1"/>
</dbReference>
<reference evidence="4 5" key="1">
    <citation type="submission" date="2020-07" db="EMBL/GenBank/DDBJ databases">
        <title>Complete genome and description of Corynebacterium incognita strain Marseille-Q3630 sp. nov.</title>
        <authorList>
            <person name="Boxberger M."/>
        </authorList>
    </citation>
    <scope>NUCLEOTIDE SEQUENCE [LARGE SCALE GENOMIC DNA]</scope>
    <source>
        <strain evidence="4 5">Marseille-Q3630</strain>
    </source>
</reference>
<dbReference type="Proteomes" id="UP000515743">
    <property type="component" value="Chromosome"/>
</dbReference>
<feature type="chain" id="PRO_5038993924" evidence="2">
    <location>
        <begin position="35"/>
        <end position="173"/>
    </location>
</feature>
<dbReference type="AlphaFoldDB" id="A0A7G7CRV3"/>
<feature type="region of interest" description="Disordered" evidence="1">
    <location>
        <begin position="29"/>
        <end position="99"/>
    </location>
</feature>
<dbReference type="KEGG" id="cik:H0194_04915"/>
<evidence type="ECO:0000256" key="1">
    <source>
        <dbReference type="SAM" id="MobiDB-lite"/>
    </source>
</evidence>
<feature type="compositionally biased region" description="Basic and acidic residues" evidence="1">
    <location>
        <begin position="76"/>
        <end position="85"/>
    </location>
</feature>
<name>A0A7G7CRV3_9CORY</name>
<proteinExistence type="predicted"/>
<keyword evidence="5" id="KW-1185">Reference proteome</keyword>
<evidence type="ECO:0000256" key="2">
    <source>
        <dbReference type="SAM" id="SignalP"/>
    </source>
</evidence>
<evidence type="ECO:0000313" key="5">
    <source>
        <dbReference type="Proteomes" id="UP000515743"/>
    </source>
</evidence>
<feature type="domain" description="DUF732" evidence="3">
    <location>
        <begin position="97"/>
        <end position="172"/>
    </location>
</feature>
<dbReference type="Pfam" id="PF05305">
    <property type="entry name" value="DUF732"/>
    <property type="match status" value="1"/>
</dbReference>
<evidence type="ECO:0000259" key="3">
    <source>
        <dbReference type="Pfam" id="PF05305"/>
    </source>
</evidence>
<accession>A0A7G7CRV3</accession>
<sequence>MQKHNKARSWAVAAVAGLSAALLTACGGSTVDNADITGEETVAPLERDGGSSAAPEGEETASEGASESAGEPASEGEDKGAREVDDVPPAQGEFTEKDTAFLDALRNEGIKVEGVENQVIGAGAATCKDGDSDFSEAMLKAVAGQLVEQERTDKDFKAVHKLLSDAADDAYCS</sequence>
<dbReference type="InterPro" id="IPR007969">
    <property type="entry name" value="DUF732"/>
</dbReference>
<gene>
    <name evidence="4" type="ORF">H0194_04915</name>
</gene>